<dbReference type="InterPro" id="IPR018392">
    <property type="entry name" value="LysM"/>
</dbReference>
<dbReference type="GO" id="GO:0016020">
    <property type="term" value="C:membrane"/>
    <property type="evidence" value="ECO:0007669"/>
    <property type="project" value="InterPro"/>
</dbReference>
<organism evidence="3 4">
    <name type="scientific">SAR86 cluster bacterium</name>
    <dbReference type="NCBI Taxonomy" id="2030880"/>
    <lineage>
        <taxon>Bacteria</taxon>
        <taxon>Pseudomonadati</taxon>
        <taxon>Pseudomonadota</taxon>
        <taxon>Gammaproteobacteria</taxon>
        <taxon>SAR86 cluster</taxon>
    </lineage>
</organism>
<feature type="domain" description="LysM" evidence="2">
    <location>
        <begin position="384"/>
        <end position="428"/>
    </location>
</feature>
<evidence type="ECO:0000256" key="1">
    <source>
        <dbReference type="ARBA" id="ARBA00007734"/>
    </source>
</evidence>
<dbReference type="InterPro" id="IPR023346">
    <property type="entry name" value="Lysozyme-like_dom_sf"/>
</dbReference>
<dbReference type="SUPFAM" id="SSF53955">
    <property type="entry name" value="Lysozyme-like"/>
    <property type="match status" value="1"/>
</dbReference>
<dbReference type="InterPro" id="IPR036779">
    <property type="entry name" value="LysM_dom_sf"/>
</dbReference>
<gene>
    <name evidence="3" type="ORF">EVA95_02655</name>
</gene>
<evidence type="ECO:0000313" key="4">
    <source>
        <dbReference type="Proteomes" id="UP000319384"/>
    </source>
</evidence>
<comment type="similarity">
    <text evidence="1">Belongs to the transglycosylase Slt family.</text>
</comment>
<dbReference type="GO" id="GO:0000270">
    <property type="term" value="P:peptidoglycan metabolic process"/>
    <property type="evidence" value="ECO:0007669"/>
    <property type="project" value="InterPro"/>
</dbReference>
<comment type="caution">
    <text evidence="3">The sequence shown here is derived from an EMBL/GenBank/DDBJ whole genome shotgun (WGS) entry which is preliminary data.</text>
</comment>
<accession>A0A520MXY5</accession>
<dbReference type="CDD" id="cd00118">
    <property type="entry name" value="LysM"/>
    <property type="match status" value="2"/>
</dbReference>
<evidence type="ECO:0000259" key="2">
    <source>
        <dbReference type="PROSITE" id="PS51782"/>
    </source>
</evidence>
<dbReference type="PANTHER" id="PTHR33734:SF22">
    <property type="entry name" value="MEMBRANE-BOUND LYTIC MUREIN TRANSGLYCOSYLASE D"/>
    <property type="match status" value="1"/>
</dbReference>
<dbReference type="PROSITE" id="PS00922">
    <property type="entry name" value="TRANSGLYCOSYLASE"/>
    <property type="match status" value="1"/>
</dbReference>
<dbReference type="SMART" id="SM00257">
    <property type="entry name" value="LysM"/>
    <property type="match status" value="3"/>
</dbReference>
<dbReference type="AlphaFoldDB" id="A0A520MXY5"/>
<feature type="domain" description="LysM" evidence="2">
    <location>
        <begin position="327"/>
        <end position="370"/>
    </location>
</feature>
<evidence type="ECO:0000313" key="3">
    <source>
        <dbReference type="EMBL" id="RZO26064.1"/>
    </source>
</evidence>
<sequence>MERQLLIVLMLSIFITGCQQVQIDPTSEIKNIQNKKIDSENDEILYETSYQEIWQYLKENNSNKEQVLLNEQVLSYMNMHLEDLESFKEYLNDSYYFIYFVIMELEKSNLPLELSLIPYIESNYDPFSISSSGAVGLWQFMPRTGRLYKLNKSWWSEDRHDPFKSTEAAVGYLKYLYERFNQDIYLTLAAYNAGPSLLDRKINQNKRKGQAIDFWSLDLPNQTKNYVPKYIALRELILNSDKYGIEMPYIPYEPIVKKIVIPGQVEVLSLSDYLQIKPELLYKLNAGYTKWASDPKDKSIFYIPIEKYYLFESIDNPFIDSNQINWISHIVKRGDSLWELAKKYDTEVKVIKNINYLEGDLLSIDETLLIPLGKTKSNNFIPYEMYIVSEGDTLWSISKKYNIEIRDLAKMNSINENEYLQLGQQLSIGNKNIHRNIESKKRTILYSIKQGDNLYKISELFDVSIKSIEDINNFKQPTLMPGQIIKIAIRAF</sequence>
<dbReference type="PROSITE" id="PS51782">
    <property type="entry name" value="LYSM"/>
    <property type="match status" value="3"/>
</dbReference>
<dbReference type="EMBL" id="SHBH01000019">
    <property type="protein sequence ID" value="RZO26064.1"/>
    <property type="molecule type" value="Genomic_DNA"/>
</dbReference>
<dbReference type="Proteomes" id="UP000319384">
    <property type="component" value="Unassembled WGS sequence"/>
</dbReference>
<feature type="domain" description="LysM" evidence="2">
    <location>
        <begin position="444"/>
        <end position="487"/>
    </location>
</feature>
<dbReference type="Pfam" id="PF01464">
    <property type="entry name" value="SLT"/>
    <property type="match status" value="1"/>
</dbReference>
<name>A0A520MXY5_9GAMM</name>
<dbReference type="SUPFAM" id="SSF54106">
    <property type="entry name" value="LysM domain"/>
    <property type="match status" value="3"/>
</dbReference>
<dbReference type="InterPro" id="IPR000189">
    <property type="entry name" value="Transglyc_AS"/>
</dbReference>
<proteinExistence type="inferred from homology"/>
<dbReference type="Pfam" id="PF01476">
    <property type="entry name" value="LysM"/>
    <property type="match status" value="3"/>
</dbReference>
<protein>
    <submittedName>
        <fullName evidence="3">LysM peptidoglycan-binding domain-containing protein</fullName>
    </submittedName>
</protein>
<dbReference type="InterPro" id="IPR008258">
    <property type="entry name" value="Transglycosylase_SLT_dom_1"/>
</dbReference>
<dbReference type="GO" id="GO:0008932">
    <property type="term" value="F:lytic endotransglycosylase activity"/>
    <property type="evidence" value="ECO:0007669"/>
    <property type="project" value="TreeGrafter"/>
</dbReference>
<dbReference type="PANTHER" id="PTHR33734">
    <property type="entry name" value="LYSM DOMAIN-CONTAINING GPI-ANCHORED PROTEIN 2"/>
    <property type="match status" value="1"/>
</dbReference>
<dbReference type="PROSITE" id="PS51257">
    <property type="entry name" value="PROKAR_LIPOPROTEIN"/>
    <property type="match status" value="1"/>
</dbReference>
<dbReference type="Gene3D" id="1.10.530.10">
    <property type="match status" value="1"/>
</dbReference>
<dbReference type="Gene3D" id="3.10.350.10">
    <property type="entry name" value="LysM domain"/>
    <property type="match status" value="3"/>
</dbReference>
<reference evidence="3 4" key="1">
    <citation type="submission" date="2019-02" db="EMBL/GenBank/DDBJ databases">
        <title>Prokaryotic population dynamics and viral predation in marine succession experiment using metagenomics: the confinement effect.</title>
        <authorList>
            <person name="Haro-Moreno J.M."/>
            <person name="Rodriguez-Valera F."/>
            <person name="Lopez-Perez M."/>
        </authorList>
    </citation>
    <scope>NUCLEOTIDE SEQUENCE [LARGE SCALE GENOMIC DNA]</scope>
    <source>
        <strain evidence="3">MED-G162</strain>
    </source>
</reference>
<dbReference type="CDD" id="cd16894">
    <property type="entry name" value="MltD-like"/>
    <property type="match status" value="1"/>
</dbReference>